<evidence type="ECO:0000313" key="1">
    <source>
        <dbReference type="EMBL" id="KZN58155.1"/>
    </source>
</evidence>
<reference evidence="1 2" key="1">
    <citation type="submission" date="2013-07" db="EMBL/GenBank/DDBJ databases">
        <title>Comparative Genomic and Metabolomic Analysis of Twelve Strains of Pseudoalteromonas luteoviolacea.</title>
        <authorList>
            <person name="Vynne N.G."/>
            <person name="Mansson M."/>
            <person name="Gram L."/>
        </authorList>
    </citation>
    <scope>NUCLEOTIDE SEQUENCE [LARGE SCALE GENOMIC DNA]</scope>
    <source>
        <strain evidence="1 2">CPMOR-1</strain>
    </source>
</reference>
<evidence type="ECO:0000313" key="2">
    <source>
        <dbReference type="Proteomes" id="UP000076486"/>
    </source>
</evidence>
<comment type="caution">
    <text evidence="1">The sequence shown here is derived from an EMBL/GenBank/DDBJ whole genome shotgun (WGS) entry which is preliminary data.</text>
</comment>
<dbReference type="Proteomes" id="UP000076486">
    <property type="component" value="Unassembled WGS sequence"/>
</dbReference>
<dbReference type="EMBL" id="AUYC01000084">
    <property type="protein sequence ID" value="KZN58155.1"/>
    <property type="molecule type" value="Genomic_DNA"/>
</dbReference>
<dbReference type="AlphaFoldDB" id="A0A167HHX0"/>
<proteinExistence type="predicted"/>
<gene>
    <name evidence="1" type="ORF">N473_05285</name>
</gene>
<dbReference type="PATRIC" id="fig|1365248.3.peg.5029"/>
<protein>
    <submittedName>
        <fullName evidence="1">Uncharacterized protein</fullName>
    </submittedName>
</protein>
<sequence length="53" mass="5902">MKNNKNLSPILKMSQGQTKWIQLPAGHDMTAMVLSAHAMKSCEHVVEYCSQNA</sequence>
<organism evidence="1 2">
    <name type="scientific">Pseudoalteromonas luteoviolacea CPMOR-1</name>
    <dbReference type="NCBI Taxonomy" id="1365248"/>
    <lineage>
        <taxon>Bacteria</taxon>
        <taxon>Pseudomonadati</taxon>
        <taxon>Pseudomonadota</taxon>
        <taxon>Gammaproteobacteria</taxon>
        <taxon>Alteromonadales</taxon>
        <taxon>Pseudoalteromonadaceae</taxon>
        <taxon>Pseudoalteromonas</taxon>
    </lineage>
</organism>
<name>A0A167HHX0_9GAMM</name>
<accession>A0A167HHX0</accession>